<dbReference type="RefSeq" id="WP_074634634.1">
    <property type="nucleotide sequence ID" value="NZ_CP160849.1"/>
</dbReference>
<evidence type="ECO:0000313" key="2">
    <source>
        <dbReference type="Proteomes" id="UP000183076"/>
    </source>
</evidence>
<dbReference type="STRING" id="60137.SAMN04488041_101404"/>
<organism evidence="1 2">
    <name type="scientific">Sulfitobacter pontiacus</name>
    <dbReference type="NCBI Taxonomy" id="60137"/>
    <lineage>
        <taxon>Bacteria</taxon>
        <taxon>Pseudomonadati</taxon>
        <taxon>Pseudomonadota</taxon>
        <taxon>Alphaproteobacteria</taxon>
        <taxon>Rhodobacterales</taxon>
        <taxon>Roseobacteraceae</taxon>
        <taxon>Sulfitobacter</taxon>
    </lineage>
</organism>
<name>A0A1H2R6G0_9RHOB</name>
<proteinExistence type="predicted"/>
<sequence length="92" mass="10349">MSTRKLTELQLAALIDAHRSLNYGGLIEMPSRNPLDIVWTAMNPTYKKRHADSTMQLLVRAGLLQVSGEKPDRRAHLTENGLMEMDIEGVCE</sequence>
<reference evidence="2" key="1">
    <citation type="submission" date="2016-10" db="EMBL/GenBank/DDBJ databases">
        <authorList>
            <person name="Varghese N."/>
            <person name="Submissions S."/>
        </authorList>
    </citation>
    <scope>NUCLEOTIDE SEQUENCE [LARGE SCALE GENOMIC DNA]</scope>
    <source>
        <strain evidence="2">DSM 10014</strain>
    </source>
</reference>
<dbReference type="GeneID" id="94019723"/>
<dbReference type="Proteomes" id="UP000183076">
    <property type="component" value="Unassembled WGS sequence"/>
</dbReference>
<protein>
    <submittedName>
        <fullName evidence="1">Uncharacterized protein</fullName>
    </submittedName>
</protein>
<gene>
    <name evidence="1" type="ORF">SAMN04488041_101404</name>
</gene>
<dbReference type="EMBL" id="FNNB01000001">
    <property type="protein sequence ID" value="SDW14987.1"/>
    <property type="molecule type" value="Genomic_DNA"/>
</dbReference>
<accession>A0A1H2R6G0</accession>
<evidence type="ECO:0000313" key="1">
    <source>
        <dbReference type="EMBL" id="SDW14987.1"/>
    </source>
</evidence>
<dbReference type="AlphaFoldDB" id="A0A1H2R6G0"/>